<name>A0A4Y5ZNN5_9ENTR</name>
<sequence>MWRKLYQKQALSASIQARDEEEAAKRSALMEIRFMQLAQLAVPFVAIRETLKQYRNELVMQSKIAFLASVAGNPASVSDRSAFCRPHQKPTSDVCTTGNPITLALLRKWL</sequence>
<organism evidence="1 2">
    <name type="scientific">Enterobacter hormaechei</name>
    <dbReference type="NCBI Taxonomy" id="158836"/>
    <lineage>
        <taxon>Bacteria</taxon>
        <taxon>Pseudomonadati</taxon>
        <taxon>Pseudomonadota</taxon>
        <taxon>Gammaproteobacteria</taxon>
        <taxon>Enterobacterales</taxon>
        <taxon>Enterobacteriaceae</taxon>
        <taxon>Enterobacter</taxon>
        <taxon>Enterobacter cloacae complex</taxon>
    </lineage>
</organism>
<proteinExistence type="predicted"/>
<evidence type="ECO:0000313" key="2">
    <source>
        <dbReference type="Proteomes" id="UP000318237"/>
    </source>
</evidence>
<gene>
    <name evidence="1" type="ORF">EIN43_06990</name>
</gene>
<protein>
    <submittedName>
        <fullName evidence="1">Uncharacterized protein</fullName>
    </submittedName>
</protein>
<dbReference type="Proteomes" id="UP000318237">
    <property type="component" value="Chromosome"/>
</dbReference>
<evidence type="ECO:0000313" key="1">
    <source>
        <dbReference type="EMBL" id="QDE47314.1"/>
    </source>
</evidence>
<dbReference type="EMBL" id="CP041054">
    <property type="protein sequence ID" value="QDE47314.1"/>
    <property type="molecule type" value="Genomic_DNA"/>
</dbReference>
<dbReference type="AlphaFoldDB" id="A0A4Y5ZNN5"/>
<reference evidence="1 2" key="1">
    <citation type="submission" date="2019-06" db="EMBL/GenBank/DDBJ databases">
        <title>Whole genome sequencing of XDR Enterobacter.</title>
        <authorList>
            <person name="Gnana Soundari P."/>
            <person name="Vijayakumar R."/>
            <person name="Krishnan P."/>
        </authorList>
    </citation>
    <scope>NUCLEOTIDE SEQUENCE [LARGE SCALE GENOMIC DNA]</scope>
    <source>
        <strain evidence="1 2">C126</strain>
    </source>
</reference>
<accession>A0A4Y5ZNN5</accession>